<sequence length="133" mass="15519">MATYLSIFIFEMLASLILWFFLTKIFKNKFYLIAIIICIISLFVGYISTYRMIGYDVTRNYLTEINRIKISETGKGITLEEEKYYANNLFSDEKFKSMLFSHSLKVMAIPSILLIIIIFSIAIKSQKKHLKSS</sequence>
<gene>
    <name evidence="2" type="ORF">S12H4_24083</name>
</gene>
<evidence type="ECO:0000256" key="1">
    <source>
        <dbReference type="SAM" id="Phobius"/>
    </source>
</evidence>
<keyword evidence="1" id="KW-1133">Transmembrane helix</keyword>
<feature type="transmembrane region" description="Helical" evidence="1">
    <location>
        <begin position="30"/>
        <end position="53"/>
    </location>
</feature>
<keyword evidence="1" id="KW-0472">Membrane</keyword>
<proteinExistence type="predicted"/>
<evidence type="ECO:0000313" key="2">
    <source>
        <dbReference type="EMBL" id="GAI74748.1"/>
    </source>
</evidence>
<comment type="caution">
    <text evidence="2">The sequence shown here is derived from an EMBL/GenBank/DDBJ whole genome shotgun (WGS) entry which is preliminary data.</text>
</comment>
<name>X1R2H4_9ZZZZ</name>
<protein>
    <submittedName>
        <fullName evidence="2">Uncharacterized protein</fullName>
    </submittedName>
</protein>
<dbReference type="EMBL" id="BARW01012971">
    <property type="protein sequence ID" value="GAI74748.1"/>
    <property type="molecule type" value="Genomic_DNA"/>
</dbReference>
<organism evidence="2">
    <name type="scientific">marine sediment metagenome</name>
    <dbReference type="NCBI Taxonomy" id="412755"/>
    <lineage>
        <taxon>unclassified sequences</taxon>
        <taxon>metagenomes</taxon>
        <taxon>ecological metagenomes</taxon>
    </lineage>
</organism>
<dbReference type="AlphaFoldDB" id="X1R2H4"/>
<accession>X1R2H4</accession>
<keyword evidence="1" id="KW-0812">Transmembrane</keyword>
<feature type="transmembrane region" description="Helical" evidence="1">
    <location>
        <begin position="6"/>
        <end position="23"/>
    </location>
</feature>
<reference evidence="2" key="1">
    <citation type="journal article" date="2014" name="Front. Microbiol.">
        <title>High frequency of phylogenetically diverse reductive dehalogenase-homologous genes in deep subseafloor sedimentary metagenomes.</title>
        <authorList>
            <person name="Kawai M."/>
            <person name="Futagami T."/>
            <person name="Toyoda A."/>
            <person name="Takaki Y."/>
            <person name="Nishi S."/>
            <person name="Hori S."/>
            <person name="Arai W."/>
            <person name="Tsubouchi T."/>
            <person name="Morono Y."/>
            <person name="Uchiyama I."/>
            <person name="Ito T."/>
            <person name="Fujiyama A."/>
            <person name="Inagaki F."/>
            <person name="Takami H."/>
        </authorList>
    </citation>
    <scope>NUCLEOTIDE SEQUENCE</scope>
    <source>
        <strain evidence="2">Expedition CK06-06</strain>
    </source>
</reference>
<feature type="transmembrane region" description="Helical" evidence="1">
    <location>
        <begin position="104"/>
        <end position="123"/>
    </location>
</feature>